<organism evidence="6 7">
    <name type="scientific">Aspergillus flavus</name>
    <dbReference type="NCBI Taxonomy" id="5059"/>
    <lineage>
        <taxon>Eukaryota</taxon>
        <taxon>Fungi</taxon>
        <taxon>Dikarya</taxon>
        <taxon>Ascomycota</taxon>
        <taxon>Pezizomycotina</taxon>
        <taxon>Eurotiomycetes</taxon>
        <taxon>Eurotiomycetidae</taxon>
        <taxon>Eurotiales</taxon>
        <taxon>Aspergillaceae</taxon>
        <taxon>Aspergillus</taxon>
        <taxon>Aspergillus subgen. Circumdati</taxon>
    </lineage>
</organism>
<evidence type="ECO:0000313" key="7">
    <source>
        <dbReference type="Proteomes" id="UP000275480"/>
    </source>
</evidence>
<name>A0AB74CFW7_ASPFL</name>
<comment type="similarity">
    <text evidence="1">Belongs to the glycosyltransferase 25 family.</text>
</comment>
<keyword evidence="5" id="KW-0472">Membrane</keyword>
<evidence type="ECO:0000256" key="5">
    <source>
        <dbReference type="SAM" id="Phobius"/>
    </source>
</evidence>
<keyword evidence="2" id="KW-0328">Glycosyltransferase</keyword>
<comment type="caution">
    <text evidence="6">The sequence shown here is derived from an EMBL/GenBank/DDBJ whole genome shotgun (WGS) entry which is preliminary data.</text>
</comment>
<evidence type="ECO:0000256" key="1">
    <source>
        <dbReference type="ARBA" id="ARBA00006721"/>
    </source>
</evidence>
<keyword evidence="3" id="KW-0808">Transferase</keyword>
<proteinExistence type="inferred from homology"/>
<dbReference type="Proteomes" id="UP000275480">
    <property type="component" value="Unassembled WGS sequence"/>
</dbReference>
<accession>A0AB74CFW7</accession>
<dbReference type="PANTHER" id="PTHR10730">
    <property type="entry name" value="PROCOLLAGEN-LYSINE,2-OXOGLUTARATE 5-DIOXYGENASE/GLYCOSYLTRANSFERASE 25 FAMILY MEMBER"/>
    <property type="match status" value="1"/>
</dbReference>
<dbReference type="GO" id="GO:0016740">
    <property type="term" value="F:transferase activity"/>
    <property type="evidence" value="ECO:0007669"/>
    <property type="project" value="UniProtKB-KW"/>
</dbReference>
<reference evidence="6 7" key="1">
    <citation type="submission" date="2018-07" db="EMBL/GenBank/DDBJ databases">
        <title>Identification of spontaneous genetic mutation associated with occurrence of a yellow conidial color mutant of Aspergillus flavus.</title>
        <authorList>
            <person name="Chang P.-K."/>
            <person name="Mack B.M."/>
            <person name="Scharfenstein L."/>
            <person name="Gilbert M.K."/>
        </authorList>
    </citation>
    <scope>NUCLEOTIDE SEQUENCE [LARGE SCALE GENOMIC DNA]</scope>
    <source>
        <strain evidence="6 7">CA14</strain>
    </source>
</reference>
<evidence type="ECO:0000256" key="3">
    <source>
        <dbReference type="ARBA" id="ARBA00022679"/>
    </source>
</evidence>
<protein>
    <submittedName>
        <fullName evidence="6">LPS glycosyltransferase</fullName>
    </submittedName>
</protein>
<sequence>MSRTLPFAKSRTSESAALVSSARKCRRSSKRADVGKSTDTPTLPEKDLNVHHHCRGLLTTRAANASLYPLVPVTESTTMMHRFNCRTITVAVFVTYALVWLVWLRNRTDGSWIPATTYAAAAEDNLLDVKNATLGFQKLFAIGFKERTDKHDAIALAASYTGLEIDWLEGVRAADIPPKAYPAVWTEEKHRDKPAELGSWRAHMNALRHIVENKISSAVLMEDDSDWDVNIKTQMVEFARGTRALQGTKGIPFSPYGDGWDMLWLGHCGINSRGEPKFYVIPNDLTVTPRPHQNEFVRPPLAEDSNFESHRLIFNADNAICSWAMAFTYEGARKALTALSYVGIDEPVDLGYNFLCTNILHVPYQCLSSHPSIMGTWAQRGPASRDSDITDGDDTWHEASSRSLTYSTMLNILPLANNETTISATWDDVPVPKIDITTFEIPSGYLYTPDAA</sequence>
<feature type="transmembrane region" description="Helical" evidence="5">
    <location>
        <begin position="83"/>
        <end position="103"/>
    </location>
</feature>
<feature type="region of interest" description="Disordered" evidence="4">
    <location>
        <begin position="27"/>
        <end position="46"/>
    </location>
</feature>
<dbReference type="InterPro" id="IPR050757">
    <property type="entry name" value="Collagen_mod_GT25"/>
</dbReference>
<evidence type="ECO:0000256" key="4">
    <source>
        <dbReference type="SAM" id="MobiDB-lite"/>
    </source>
</evidence>
<dbReference type="InterPro" id="IPR002654">
    <property type="entry name" value="Glyco_trans_25"/>
</dbReference>
<gene>
    <name evidence="6" type="ORF">CA14_004346</name>
</gene>
<dbReference type="EMBL" id="QQZZ01000087">
    <property type="protein sequence ID" value="RMZ44176.1"/>
    <property type="molecule type" value="Genomic_DNA"/>
</dbReference>
<evidence type="ECO:0000256" key="2">
    <source>
        <dbReference type="ARBA" id="ARBA00022676"/>
    </source>
</evidence>
<dbReference type="CDD" id="cd06532">
    <property type="entry name" value="Glyco_transf_25"/>
    <property type="match status" value="1"/>
</dbReference>
<keyword evidence="5" id="KW-0812">Transmembrane</keyword>
<dbReference type="PANTHER" id="PTHR10730:SF53">
    <property type="entry name" value="GLYCOSYLTRANSFERASE 25 FAMILY MEMBER"/>
    <property type="match status" value="1"/>
</dbReference>
<keyword evidence="5" id="KW-1133">Transmembrane helix</keyword>
<dbReference type="AlphaFoldDB" id="A0AB74CFW7"/>
<evidence type="ECO:0000313" key="6">
    <source>
        <dbReference type="EMBL" id="RMZ44176.1"/>
    </source>
</evidence>